<name>A0A1N6NPT6_AQUAC</name>
<dbReference type="Gene3D" id="3.40.1170.60">
    <property type="match status" value="1"/>
</dbReference>
<dbReference type="SUPFAM" id="SSF56672">
    <property type="entry name" value="DNA/RNA polymerases"/>
    <property type="match status" value="1"/>
</dbReference>
<dbReference type="InterPro" id="IPR001126">
    <property type="entry name" value="UmuC"/>
</dbReference>
<protein>
    <submittedName>
        <fullName evidence="3">ImpB/mucB/samB family protein</fullName>
    </submittedName>
</protein>
<feature type="domain" description="UmuC" evidence="2">
    <location>
        <begin position="8"/>
        <end position="110"/>
    </location>
</feature>
<dbReference type="Gene3D" id="3.30.70.270">
    <property type="match status" value="1"/>
</dbReference>
<dbReference type="GO" id="GO:0042276">
    <property type="term" value="P:error-prone translesion synthesis"/>
    <property type="evidence" value="ECO:0007669"/>
    <property type="project" value="TreeGrafter"/>
</dbReference>
<evidence type="ECO:0000259" key="2">
    <source>
        <dbReference type="PROSITE" id="PS50173"/>
    </source>
</evidence>
<dbReference type="PANTHER" id="PTHR11076:SF34">
    <property type="entry name" value="PROTEIN UMUC"/>
    <property type="match status" value="1"/>
</dbReference>
<dbReference type="PANTHER" id="PTHR11076">
    <property type="entry name" value="DNA REPAIR POLYMERASE UMUC / TRANSFERASE FAMILY MEMBER"/>
    <property type="match status" value="1"/>
</dbReference>
<dbReference type="GO" id="GO:0005829">
    <property type="term" value="C:cytosol"/>
    <property type="evidence" value="ECO:0007669"/>
    <property type="project" value="TreeGrafter"/>
</dbReference>
<dbReference type="GO" id="GO:0003887">
    <property type="term" value="F:DNA-directed DNA polymerase activity"/>
    <property type="evidence" value="ECO:0007669"/>
    <property type="project" value="TreeGrafter"/>
</dbReference>
<evidence type="ECO:0000313" key="4">
    <source>
        <dbReference type="Proteomes" id="UP000185841"/>
    </source>
</evidence>
<accession>A0A1N6NPT6</accession>
<dbReference type="PROSITE" id="PS50173">
    <property type="entry name" value="UMUC"/>
    <property type="match status" value="1"/>
</dbReference>
<evidence type="ECO:0000256" key="1">
    <source>
        <dbReference type="ARBA" id="ARBA00010945"/>
    </source>
</evidence>
<dbReference type="GO" id="GO:0006281">
    <property type="term" value="P:DNA repair"/>
    <property type="evidence" value="ECO:0007669"/>
    <property type="project" value="InterPro"/>
</dbReference>
<evidence type="ECO:0000313" key="3">
    <source>
        <dbReference type="EMBL" id="SIP94115.1"/>
    </source>
</evidence>
<dbReference type="EMBL" id="FTMP01000001">
    <property type="protein sequence ID" value="SIP94115.1"/>
    <property type="molecule type" value="Genomic_DNA"/>
</dbReference>
<dbReference type="AlphaFoldDB" id="A0A1N6NPT6"/>
<dbReference type="InterPro" id="IPR043502">
    <property type="entry name" value="DNA/RNA_pol_sf"/>
</dbReference>
<reference evidence="3 4" key="1">
    <citation type="submission" date="2017-01" db="EMBL/GenBank/DDBJ databases">
        <authorList>
            <person name="Mah S.A."/>
            <person name="Swanson W.J."/>
            <person name="Moy G.W."/>
            <person name="Vacquier V.D."/>
        </authorList>
    </citation>
    <scope>NUCLEOTIDE SEQUENCE [LARGE SCALE GENOMIC DNA]</scope>
    <source>
        <strain evidence="3 4">RU36E</strain>
    </source>
</reference>
<dbReference type="Proteomes" id="UP000185841">
    <property type="component" value="Unassembled WGS sequence"/>
</dbReference>
<dbReference type="GO" id="GO:0009432">
    <property type="term" value="P:SOS response"/>
    <property type="evidence" value="ECO:0007669"/>
    <property type="project" value="TreeGrafter"/>
</dbReference>
<dbReference type="InterPro" id="IPR050116">
    <property type="entry name" value="DNA_polymerase-Y"/>
</dbReference>
<sequence>MNTSGRVFALIDCNSFYCSCERICRPALKRRPVVVLSNNDGCIIARSAEAKALGVEMGAAYYKVRKELRRQGVVACSGNYTLYADISNRVMRIMAEMLHGIEVYSIDEAWGARSGRPRASDS</sequence>
<proteinExistence type="inferred from homology"/>
<dbReference type="InterPro" id="IPR043128">
    <property type="entry name" value="Rev_trsase/Diguanyl_cyclase"/>
</dbReference>
<dbReference type="Pfam" id="PF00817">
    <property type="entry name" value="IMS"/>
    <property type="match status" value="1"/>
</dbReference>
<organism evidence="3 4">
    <name type="scientific">Aquipseudomonas alcaligenes</name>
    <name type="common">Pseudomonas alcaligenes</name>
    <dbReference type="NCBI Taxonomy" id="43263"/>
    <lineage>
        <taxon>Bacteria</taxon>
        <taxon>Pseudomonadati</taxon>
        <taxon>Pseudomonadota</taxon>
        <taxon>Gammaproteobacteria</taxon>
        <taxon>Pseudomonadales</taxon>
        <taxon>Pseudomonadaceae</taxon>
        <taxon>Aquipseudomonas</taxon>
    </lineage>
</organism>
<comment type="similarity">
    <text evidence="1">Belongs to the DNA polymerase type-Y family.</text>
</comment>
<gene>
    <name evidence="3" type="ORF">SAMN05878282_101459</name>
</gene>